<reference evidence="5" key="2">
    <citation type="journal article" date="2019" name="Int. J. Syst. Evol. Microbiol.">
        <title>The Global Catalogue of Microorganisms (GCM) 10K type strain sequencing project: providing services to taxonomists for standard genome sequencing and annotation.</title>
        <authorList>
            <consortium name="The Broad Institute Genomics Platform"/>
            <consortium name="The Broad Institute Genome Sequencing Center for Infectious Disease"/>
            <person name="Wu L."/>
            <person name="Ma J."/>
        </authorList>
    </citation>
    <scope>NUCLEOTIDE SEQUENCE [LARGE SCALE GENOMIC DNA]</scope>
    <source>
        <strain evidence="5">JCM 12607</strain>
    </source>
</reference>
<dbReference type="EMBL" id="JBHTGL010000008">
    <property type="protein sequence ID" value="MFD0629796.1"/>
    <property type="molecule type" value="Genomic_DNA"/>
</dbReference>
<protein>
    <submittedName>
        <fullName evidence="3">Glycosyltransferase</fullName>
    </submittedName>
</protein>
<dbReference type="CDD" id="cd03784">
    <property type="entry name" value="GT1_Gtf-like"/>
    <property type="match status" value="1"/>
</dbReference>
<dbReference type="PANTHER" id="PTHR48050">
    <property type="entry name" value="STEROL 3-BETA-GLUCOSYLTRANSFERASE"/>
    <property type="match status" value="1"/>
</dbReference>
<dbReference type="Pfam" id="PF00201">
    <property type="entry name" value="UDPGT"/>
    <property type="match status" value="1"/>
</dbReference>
<gene>
    <name evidence="3" type="ORF">ACFQ2K_51630</name>
    <name evidence="4" type="ORF">ACFQ2K_51860</name>
</gene>
<proteinExistence type="predicted"/>
<dbReference type="Proteomes" id="UP001596915">
    <property type="component" value="Unassembled WGS sequence"/>
</dbReference>
<sequence length="431" mass="44955">MSRFLFVVPPLVGHINPTVGVAAELVASGHAVAWVCPDPALVGRLAGPGAGPVMACAGAPRGERPTELRGPEALKFLWERYLLPLAESMAPGVRAAVEAFRPDVVVADQQAFAGALIAERLGLPWATSATTSAEFTDPLAGLPKVGQWLQQRLGALREAVGDPAGTADPRFSPHLVLAFSTPELAGSAHDGVCWVGPSITARPSAAGFPWEWLDAGRTTVLVTLGTANADVGGRFLDVCRSALRERADRVQAVIADPGGVLSARDGDKDVLIVPSVPQLSLLERGVGAVVCHAGHNSVCEALWHGVPLVVAPIRDDQPVVAGQVVDAVAGVRVRFGRVTVQKLASAVDSVLDDPEYRDGAHRIRTAFRSAGGARAAALHLGDLAVRQVVSAAARDGSAMSTRAAPTSRDTLAHRESADAAPRRTGTAREFR</sequence>
<dbReference type="Gene3D" id="3.40.50.2000">
    <property type="entry name" value="Glycogen Phosphorylase B"/>
    <property type="match status" value="2"/>
</dbReference>
<dbReference type="PANTHER" id="PTHR48050:SF13">
    <property type="entry name" value="STEROL 3-BETA-GLUCOSYLTRANSFERASE UGT80A2"/>
    <property type="match status" value="1"/>
</dbReference>
<keyword evidence="5" id="KW-1185">Reference proteome</keyword>
<feature type="region of interest" description="Disordered" evidence="2">
    <location>
        <begin position="395"/>
        <end position="431"/>
    </location>
</feature>
<keyword evidence="1" id="KW-0808">Transferase</keyword>
<evidence type="ECO:0000256" key="2">
    <source>
        <dbReference type="SAM" id="MobiDB-lite"/>
    </source>
</evidence>
<evidence type="ECO:0000313" key="4">
    <source>
        <dbReference type="EMBL" id="MFD0629833.1"/>
    </source>
</evidence>
<feature type="compositionally biased region" description="Polar residues" evidence="2">
    <location>
        <begin position="398"/>
        <end position="409"/>
    </location>
</feature>
<evidence type="ECO:0000256" key="1">
    <source>
        <dbReference type="ARBA" id="ARBA00022679"/>
    </source>
</evidence>
<dbReference type="SUPFAM" id="SSF53756">
    <property type="entry name" value="UDP-Glycosyltransferase/glycogen phosphorylase"/>
    <property type="match status" value="1"/>
</dbReference>
<comment type="caution">
    <text evidence="3">The sequence shown here is derived from an EMBL/GenBank/DDBJ whole genome shotgun (WGS) entry which is preliminary data.</text>
</comment>
<dbReference type="EMBL" id="JBHTGL010000009">
    <property type="protein sequence ID" value="MFD0629833.1"/>
    <property type="molecule type" value="Genomic_DNA"/>
</dbReference>
<accession>A0ABW2XAA1</accession>
<name>A0ABW2XAA1_9ACTN</name>
<dbReference type="InterPro" id="IPR050426">
    <property type="entry name" value="Glycosyltransferase_28"/>
</dbReference>
<dbReference type="InterPro" id="IPR002213">
    <property type="entry name" value="UDP_glucos_trans"/>
</dbReference>
<reference evidence="3" key="1">
    <citation type="journal article" date="2014" name="Int. J. Syst. Evol. Microbiol.">
        <title>Complete genome of a new Firmicutes species belonging to the dominant human colonic microbiota ('Ruminococcus bicirculans') reveals two chromosomes and a selective capacity to utilize plant glucans.</title>
        <authorList>
            <consortium name="NISC Comparative Sequencing Program"/>
            <person name="Wegmann U."/>
            <person name="Louis P."/>
            <person name="Goesmann A."/>
            <person name="Henrissat B."/>
            <person name="Duncan S.H."/>
            <person name="Flint H.J."/>
        </authorList>
    </citation>
    <scope>NUCLEOTIDE SEQUENCE</scope>
    <source>
        <strain evidence="3">JCM 12607</strain>
    </source>
</reference>
<feature type="compositionally biased region" description="Basic and acidic residues" evidence="2">
    <location>
        <begin position="410"/>
        <end position="431"/>
    </location>
</feature>
<organism evidence="3 5">
    <name type="scientific">Streptomyces sanglieri</name>
    <dbReference type="NCBI Taxonomy" id="193460"/>
    <lineage>
        <taxon>Bacteria</taxon>
        <taxon>Bacillati</taxon>
        <taxon>Actinomycetota</taxon>
        <taxon>Actinomycetes</taxon>
        <taxon>Kitasatosporales</taxon>
        <taxon>Streptomycetaceae</taxon>
        <taxon>Streptomyces</taxon>
    </lineage>
</organism>
<evidence type="ECO:0000313" key="3">
    <source>
        <dbReference type="EMBL" id="MFD0629796.1"/>
    </source>
</evidence>
<reference evidence="3" key="3">
    <citation type="submission" date="2024-09" db="EMBL/GenBank/DDBJ databases">
        <authorList>
            <person name="Sun Q."/>
            <person name="Mori K."/>
        </authorList>
    </citation>
    <scope>NUCLEOTIDE SEQUENCE</scope>
    <source>
        <strain evidence="3">JCM 12607</strain>
    </source>
</reference>
<evidence type="ECO:0000313" key="5">
    <source>
        <dbReference type="Proteomes" id="UP001596915"/>
    </source>
</evidence>